<dbReference type="Gene3D" id="3.10.450.50">
    <property type="match status" value="1"/>
</dbReference>
<organism evidence="2 3">
    <name type="scientific">Shewanella maritima</name>
    <dbReference type="NCBI Taxonomy" id="2520507"/>
    <lineage>
        <taxon>Bacteria</taxon>
        <taxon>Pseudomonadati</taxon>
        <taxon>Pseudomonadota</taxon>
        <taxon>Gammaproteobacteria</taxon>
        <taxon>Alteromonadales</taxon>
        <taxon>Shewanellaceae</taxon>
        <taxon>Shewanella</taxon>
    </lineage>
</organism>
<evidence type="ECO:0000256" key="1">
    <source>
        <dbReference type="SAM" id="MobiDB-lite"/>
    </source>
</evidence>
<sequence length="205" mass="23637">MFSSFSHLAIAKEIADVQQDINSQLNTKLSEFQSAFEQLDTKSLTSIYANDAVFISESRNDEIVQGKSKILKLYQSFFDKITRKKATLEVDFRVIERRLRPQSAIDVGYYIVRFHPAKESGEPVSEFAGKFINNYELDESGNWYLAVDANTRSQADLYYNAKPAANLYFGRQFIEQQSYKQDETPTPRQDQYKDEDQAANANEQH</sequence>
<dbReference type="InterPro" id="IPR032710">
    <property type="entry name" value="NTF2-like_dom_sf"/>
</dbReference>
<feature type="compositionally biased region" description="Basic and acidic residues" evidence="1">
    <location>
        <begin position="180"/>
        <end position="196"/>
    </location>
</feature>
<reference evidence="2 3" key="1">
    <citation type="submission" date="2019-02" db="EMBL/GenBank/DDBJ databases">
        <title>Shewanella sp. D4-2 isolated from Dokdo Island.</title>
        <authorList>
            <person name="Baek K."/>
        </authorList>
    </citation>
    <scope>NUCLEOTIDE SEQUENCE [LARGE SCALE GENOMIC DNA]</scope>
    <source>
        <strain evidence="2 3">D4-2</strain>
    </source>
</reference>
<dbReference type="KEGG" id="smai:EXU30_20025"/>
<dbReference type="AlphaFoldDB" id="A0A411PNB7"/>
<accession>A0A411PNB7</accession>
<dbReference type="Proteomes" id="UP000291106">
    <property type="component" value="Chromosome"/>
</dbReference>
<dbReference type="SUPFAM" id="SSF54427">
    <property type="entry name" value="NTF2-like"/>
    <property type="match status" value="1"/>
</dbReference>
<name>A0A411PNB7_9GAMM</name>
<proteinExistence type="predicted"/>
<gene>
    <name evidence="2" type="ORF">EXU30_20025</name>
</gene>
<evidence type="ECO:0000313" key="2">
    <source>
        <dbReference type="EMBL" id="QBF84991.1"/>
    </source>
</evidence>
<keyword evidence="3" id="KW-1185">Reference proteome</keyword>
<dbReference type="OrthoDB" id="6270236at2"/>
<protein>
    <submittedName>
        <fullName evidence="2">Nuclear transport factor 2 family protein</fullName>
    </submittedName>
</protein>
<feature type="region of interest" description="Disordered" evidence="1">
    <location>
        <begin position="178"/>
        <end position="205"/>
    </location>
</feature>
<evidence type="ECO:0000313" key="3">
    <source>
        <dbReference type="Proteomes" id="UP000291106"/>
    </source>
</evidence>
<dbReference type="EMBL" id="CP036200">
    <property type="protein sequence ID" value="QBF84991.1"/>
    <property type="molecule type" value="Genomic_DNA"/>
</dbReference>